<dbReference type="RefSeq" id="WP_123391875.1">
    <property type="nucleotide sequence ID" value="NZ_RKHO01000001.1"/>
</dbReference>
<dbReference type="AlphaFoldDB" id="A0A3N2CXH3"/>
<name>A0A3N2CXH3_9ACTN</name>
<gene>
    <name evidence="1" type="ORF">EDD33_3124</name>
</gene>
<proteinExistence type="predicted"/>
<dbReference type="EMBL" id="RKHO01000001">
    <property type="protein sequence ID" value="ROR92237.1"/>
    <property type="molecule type" value="Genomic_DNA"/>
</dbReference>
<evidence type="ECO:0000313" key="2">
    <source>
        <dbReference type="Proteomes" id="UP000281738"/>
    </source>
</evidence>
<organism evidence="1 2">
    <name type="scientific">Nocardioides aurantiacus</name>
    <dbReference type="NCBI Taxonomy" id="86796"/>
    <lineage>
        <taxon>Bacteria</taxon>
        <taxon>Bacillati</taxon>
        <taxon>Actinomycetota</taxon>
        <taxon>Actinomycetes</taxon>
        <taxon>Propionibacteriales</taxon>
        <taxon>Nocardioidaceae</taxon>
        <taxon>Nocardioides</taxon>
    </lineage>
</organism>
<comment type="caution">
    <text evidence="1">The sequence shown here is derived from an EMBL/GenBank/DDBJ whole genome shotgun (WGS) entry which is preliminary data.</text>
</comment>
<accession>A0A3N2CXH3</accession>
<reference evidence="1 2" key="1">
    <citation type="submission" date="2018-11" db="EMBL/GenBank/DDBJ databases">
        <title>Sequencing the genomes of 1000 actinobacteria strains.</title>
        <authorList>
            <person name="Klenk H.-P."/>
        </authorList>
    </citation>
    <scope>NUCLEOTIDE SEQUENCE [LARGE SCALE GENOMIC DNA]</scope>
    <source>
        <strain evidence="1 2">DSM 12652</strain>
    </source>
</reference>
<dbReference type="Proteomes" id="UP000281738">
    <property type="component" value="Unassembled WGS sequence"/>
</dbReference>
<dbReference type="Pfam" id="PF13376">
    <property type="entry name" value="OmdA"/>
    <property type="match status" value="1"/>
</dbReference>
<keyword evidence="2" id="KW-1185">Reference proteome</keyword>
<protein>
    <submittedName>
        <fullName evidence="1">Uncharacterized protein YdeI (YjbR/CyaY-like superfamily)</fullName>
    </submittedName>
</protein>
<dbReference type="OrthoDB" id="9796999at2"/>
<evidence type="ECO:0000313" key="1">
    <source>
        <dbReference type="EMBL" id="ROR92237.1"/>
    </source>
</evidence>
<sequence>MAVRDGEQLHVERAEQWRDWLAVHHDRGTGVWVVWWKRSTGRPAPSYDDLVLEALAQGWIDATSKGLDDERTMMWFTRRRPGSGWSRPNKQRLSRLHDEGRMRPAGQAVVDAAVADGSWTLLDDVEDLVVPDDLAAALDHRSARATWDALGRSARRAALVHLVGAKRPATRARRVTEVADRTAAGERPAG</sequence>